<dbReference type="Proteomes" id="UP000053881">
    <property type="component" value="Unassembled WGS sequence"/>
</dbReference>
<feature type="transmembrane region" description="Helical" evidence="1">
    <location>
        <begin position="33"/>
        <end position="51"/>
    </location>
</feature>
<evidence type="ECO:0000313" key="3">
    <source>
        <dbReference type="EMBL" id="OAK71232.1"/>
    </source>
</evidence>
<reference evidence="3 5" key="1">
    <citation type="submission" date="2015-05" db="EMBL/GenBank/DDBJ databases">
        <title>Comparison of genome.</title>
        <authorList>
            <person name="Zheng Z."/>
            <person name="Sun M."/>
        </authorList>
    </citation>
    <scope>NUCLEOTIDE SEQUENCE [LARGE SCALE GENOMIC DNA]</scope>
    <source>
        <strain evidence="3 5">G25-74</strain>
    </source>
</reference>
<accession>A0A0Q9Y4F2</accession>
<name>A0A0Q9Y4F2_9BACI</name>
<dbReference type="OrthoDB" id="2360867at2"/>
<dbReference type="AlphaFoldDB" id="A0A0Q9Y4F2"/>
<evidence type="ECO:0000313" key="5">
    <source>
        <dbReference type="Proteomes" id="UP000077881"/>
    </source>
</evidence>
<feature type="transmembrane region" description="Helical" evidence="1">
    <location>
        <begin position="82"/>
        <end position="101"/>
    </location>
</feature>
<reference evidence="2 4" key="2">
    <citation type="submission" date="2015-06" db="EMBL/GenBank/DDBJ databases">
        <title>Genome sequencing project of Bacillus galactosidilyticus PL133.</title>
        <authorList>
            <person name="Gaiero J."/>
            <person name="Nicol R."/>
            <person name="Habash M."/>
        </authorList>
    </citation>
    <scope>NUCLEOTIDE SEQUENCE [LARGE SCALE GENOMIC DNA]</scope>
    <source>
        <strain evidence="2 4">PL133</strain>
    </source>
</reference>
<feature type="transmembrane region" description="Helical" evidence="1">
    <location>
        <begin position="7"/>
        <end position="27"/>
    </location>
</feature>
<gene>
    <name evidence="3" type="ORF">ABB05_10805</name>
    <name evidence="2" type="ORF">ACA29_15695</name>
</gene>
<sequence length="210" mass="24732">MKYYDIGFVVVGSLMTIVFLIIVNLITGSNYPWFIYPAFALILWTVGYYFIRNGKQKQLALFYSLLIILFLILTNYLNTPDYPWVLFAIYPLLWWPILAFLGDKAAAMSTALIGSTSIIIYYFVLNMIFSPQYLWVIYPAFVVIWWPLSLYHAKRKTYFQYSIHASLLISLFFICVNVISSPHTIWAVYPIFCVLWWPLSVYYFAYKVEN</sequence>
<feature type="transmembrane region" description="Helical" evidence="1">
    <location>
        <begin position="158"/>
        <end position="179"/>
    </location>
</feature>
<keyword evidence="5" id="KW-1185">Reference proteome</keyword>
<evidence type="ECO:0000313" key="2">
    <source>
        <dbReference type="EMBL" id="KRG11774.1"/>
    </source>
</evidence>
<keyword evidence="1" id="KW-0812">Transmembrane</keyword>
<dbReference type="STRING" id="217031.ABB05_10805"/>
<comment type="caution">
    <text evidence="2">The sequence shown here is derived from an EMBL/GenBank/DDBJ whole genome shotgun (WGS) entry which is preliminary data.</text>
</comment>
<dbReference type="EMBL" id="LGPB01000113">
    <property type="protein sequence ID" value="KRG11774.1"/>
    <property type="molecule type" value="Genomic_DNA"/>
</dbReference>
<evidence type="ECO:0000256" key="1">
    <source>
        <dbReference type="SAM" id="Phobius"/>
    </source>
</evidence>
<feature type="transmembrane region" description="Helical" evidence="1">
    <location>
        <begin position="185"/>
        <end position="205"/>
    </location>
</feature>
<feature type="transmembrane region" description="Helical" evidence="1">
    <location>
        <begin position="108"/>
        <end position="129"/>
    </location>
</feature>
<dbReference type="RefSeq" id="WP_057987300.1">
    <property type="nucleotide sequence ID" value="NZ_JAGGKH010000013.1"/>
</dbReference>
<keyword evidence="1" id="KW-1133">Transmembrane helix</keyword>
<keyword evidence="1" id="KW-0472">Membrane</keyword>
<organism evidence="2 4">
    <name type="scientific">Lederbergia galactosidilytica</name>
    <dbReference type="NCBI Taxonomy" id="217031"/>
    <lineage>
        <taxon>Bacteria</taxon>
        <taxon>Bacillati</taxon>
        <taxon>Bacillota</taxon>
        <taxon>Bacilli</taxon>
        <taxon>Bacillales</taxon>
        <taxon>Bacillaceae</taxon>
        <taxon>Lederbergia</taxon>
    </lineage>
</organism>
<dbReference type="PATRIC" id="fig|217031.4.peg.5336"/>
<proteinExistence type="predicted"/>
<protein>
    <submittedName>
        <fullName evidence="2">Uncharacterized protein</fullName>
    </submittedName>
</protein>
<feature type="transmembrane region" description="Helical" evidence="1">
    <location>
        <begin position="58"/>
        <end position="76"/>
    </location>
</feature>
<dbReference type="Proteomes" id="UP000077881">
    <property type="component" value="Unassembled WGS sequence"/>
</dbReference>
<feature type="transmembrane region" description="Helical" evidence="1">
    <location>
        <begin position="135"/>
        <end position="151"/>
    </location>
</feature>
<evidence type="ECO:0000313" key="4">
    <source>
        <dbReference type="Proteomes" id="UP000053881"/>
    </source>
</evidence>
<dbReference type="EMBL" id="LDJR01000046">
    <property type="protein sequence ID" value="OAK71232.1"/>
    <property type="molecule type" value="Genomic_DNA"/>
</dbReference>